<accession>A0ABR8T142</accession>
<dbReference type="InterPro" id="IPR052922">
    <property type="entry name" value="Cytidylate_Kinase-2"/>
</dbReference>
<protein>
    <recommendedName>
        <fullName evidence="3">DNA topology modulation protein FlaR</fullName>
    </recommendedName>
</protein>
<evidence type="ECO:0000313" key="2">
    <source>
        <dbReference type="Proteomes" id="UP000608071"/>
    </source>
</evidence>
<dbReference type="RefSeq" id="WP_191801197.1">
    <property type="nucleotide sequence ID" value="NZ_JACSQL010000006.1"/>
</dbReference>
<keyword evidence="2" id="KW-1185">Reference proteome</keyword>
<organism evidence="1 2">
    <name type="scientific">Paenibacillus gallinarum</name>
    <dbReference type="NCBI Taxonomy" id="2762232"/>
    <lineage>
        <taxon>Bacteria</taxon>
        <taxon>Bacillati</taxon>
        <taxon>Bacillota</taxon>
        <taxon>Bacilli</taxon>
        <taxon>Bacillales</taxon>
        <taxon>Paenibacillaceae</taxon>
        <taxon>Paenibacillus</taxon>
    </lineage>
</organism>
<reference evidence="1 2" key="1">
    <citation type="submission" date="2020-08" db="EMBL/GenBank/DDBJ databases">
        <title>A Genomic Blueprint of the Chicken Gut Microbiome.</title>
        <authorList>
            <person name="Gilroy R."/>
            <person name="Ravi A."/>
            <person name="Getino M."/>
            <person name="Pursley I."/>
            <person name="Horton D.L."/>
            <person name="Alikhan N.-F."/>
            <person name="Baker D."/>
            <person name="Gharbi K."/>
            <person name="Hall N."/>
            <person name="Watson M."/>
            <person name="Adriaenssens E.M."/>
            <person name="Foster-Nyarko E."/>
            <person name="Jarju S."/>
            <person name="Secka A."/>
            <person name="Antonio M."/>
            <person name="Oren A."/>
            <person name="Chaudhuri R."/>
            <person name="La Ragione R.M."/>
            <person name="Hildebrand F."/>
            <person name="Pallen M.J."/>
        </authorList>
    </citation>
    <scope>NUCLEOTIDE SEQUENCE [LARGE SCALE GENOMIC DNA]</scope>
    <source>
        <strain evidence="1 2">Sa2BVA9</strain>
    </source>
</reference>
<proteinExistence type="predicted"/>
<dbReference type="SUPFAM" id="SSF52540">
    <property type="entry name" value="P-loop containing nucleoside triphosphate hydrolases"/>
    <property type="match status" value="1"/>
</dbReference>
<dbReference type="InterPro" id="IPR027417">
    <property type="entry name" value="P-loop_NTPase"/>
</dbReference>
<name>A0ABR8T142_9BACL</name>
<evidence type="ECO:0008006" key="3">
    <source>
        <dbReference type="Google" id="ProtNLM"/>
    </source>
</evidence>
<gene>
    <name evidence="1" type="ORF">H9647_14690</name>
</gene>
<dbReference type="Gene3D" id="3.40.50.300">
    <property type="entry name" value="P-loop containing nucleotide triphosphate hydrolases"/>
    <property type="match status" value="1"/>
</dbReference>
<sequence>MRKIFIIGIVASGKTTLAKQLSKDMNISWYELDSIVYHQTADRRVKRTPDEQVEVIMDIDRKGPWILEGTDRESYRCLYEMADTIIFLDPPLWKRRIRIFTRFLKQKLRIEKCNYIPDLAMLKMMYKWTSDFEKDREAFEANLSLYNHKLIRLTDNKRYKQLITMDLC</sequence>
<dbReference type="Proteomes" id="UP000608071">
    <property type="component" value="Unassembled WGS sequence"/>
</dbReference>
<dbReference type="EMBL" id="JACSQL010000006">
    <property type="protein sequence ID" value="MBD7969319.1"/>
    <property type="molecule type" value="Genomic_DNA"/>
</dbReference>
<evidence type="ECO:0000313" key="1">
    <source>
        <dbReference type="EMBL" id="MBD7969319.1"/>
    </source>
</evidence>
<comment type="caution">
    <text evidence="1">The sequence shown here is derived from an EMBL/GenBank/DDBJ whole genome shotgun (WGS) entry which is preliminary data.</text>
</comment>
<dbReference type="PANTHER" id="PTHR37816">
    <property type="entry name" value="YALI0E33011P"/>
    <property type="match status" value="1"/>
</dbReference>
<dbReference type="PANTHER" id="PTHR37816:SF2">
    <property type="entry name" value="DNA TOPOLOGY MODULATION PROTEIN FLAR-RELATED PROTEIN"/>
    <property type="match status" value="1"/>
</dbReference>